<feature type="transmembrane region" description="Helical" evidence="1">
    <location>
        <begin position="13"/>
        <end position="31"/>
    </location>
</feature>
<organism evidence="3 4">
    <name type="scientific">Corynebacterium meridianum</name>
    <dbReference type="NCBI Taxonomy" id="2765363"/>
    <lineage>
        <taxon>Bacteria</taxon>
        <taxon>Bacillati</taxon>
        <taxon>Actinomycetota</taxon>
        <taxon>Actinomycetes</taxon>
        <taxon>Mycobacteriales</taxon>
        <taxon>Corynebacteriaceae</taxon>
        <taxon>Corynebacterium</taxon>
    </lineage>
</organism>
<protein>
    <submittedName>
        <fullName evidence="3">HNH endonuclease</fullName>
    </submittedName>
</protein>
<dbReference type="PANTHER" id="PTHR24094:SF15">
    <property type="entry name" value="AMP-DEPENDENT SYNTHETASE_LIGASE DOMAIN-CONTAINING PROTEIN-RELATED"/>
    <property type="match status" value="1"/>
</dbReference>
<keyword evidence="1" id="KW-1133">Transmembrane helix</keyword>
<keyword evidence="3" id="KW-0378">Hydrolase</keyword>
<name>A0A934I6W4_9CORY</name>
<dbReference type="AlphaFoldDB" id="A0A934I6W4"/>
<dbReference type="Pfam" id="PF07510">
    <property type="entry name" value="GmrSD_C"/>
    <property type="match status" value="1"/>
</dbReference>
<sequence length="233" mass="25788">MTDTAAVPRPPKWIVNILISSTLLLGVYTLAPTTGRIPPGQAPPPPLSETLPLIARVENRTEHPDYQRNSFGTGWDAANIGTLTCTTHEVMLASELPDAIVTPDCTVHAGPGRDPYSGRMMTTDHPDPDQRIEVDHIYPLAAAWDMGASEWDRGTRIRFANDPGNLVVVTARQNRAKSDSLPAIWMPSDRWARCWYVRRLAAVARDYRLPITVDDAKTMRRQCLLAGLADALR</sequence>
<dbReference type="GO" id="GO:0004519">
    <property type="term" value="F:endonuclease activity"/>
    <property type="evidence" value="ECO:0007669"/>
    <property type="project" value="UniProtKB-KW"/>
</dbReference>
<accession>A0A934I6W4</accession>
<reference evidence="3" key="1">
    <citation type="submission" date="2020-12" db="EMBL/GenBank/DDBJ databases">
        <title>Genome public.</title>
        <authorList>
            <person name="Sun Q."/>
        </authorList>
    </citation>
    <scope>NUCLEOTIDE SEQUENCE</scope>
    <source>
        <strain evidence="3">CCM 8863</strain>
    </source>
</reference>
<evidence type="ECO:0000313" key="4">
    <source>
        <dbReference type="Proteomes" id="UP000645966"/>
    </source>
</evidence>
<keyword evidence="1" id="KW-0472">Membrane</keyword>
<dbReference type="PANTHER" id="PTHR24094">
    <property type="entry name" value="SECRETED PROTEIN"/>
    <property type="match status" value="1"/>
</dbReference>
<evidence type="ECO:0000313" key="3">
    <source>
        <dbReference type="EMBL" id="MBI8988353.1"/>
    </source>
</evidence>
<keyword evidence="3" id="KW-0540">Nuclease</keyword>
<evidence type="ECO:0000259" key="2">
    <source>
        <dbReference type="Pfam" id="PF07510"/>
    </source>
</evidence>
<keyword evidence="1" id="KW-0812">Transmembrane</keyword>
<dbReference type="InterPro" id="IPR011089">
    <property type="entry name" value="GmrSD_C"/>
</dbReference>
<gene>
    <name evidence="3" type="ORF">JDV75_01040</name>
</gene>
<proteinExistence type="predicted"/>
<feature type="domain" description="GmrSD restriction endonucleases C-terminal" evidence="2">
    <location>
        <begin position="127"/>
        <end position="216"/>
    </location>
</feature>
<dbReference type="RefSeq" id="WP_198737401.1">
    <property type="nucleotide sequence ID" value="NZ_JAEIOS010000009.1"/>
</dbReference>
<keyword evidence="3" id="KW-0255">Endonuclease</keyword>
<keyword evidence="4" id="KW-1185">Reference proteome</keyword>
<evidence type="ECO:0000256" key="1">
    <source>
        <dbReference type="SAM" id="Phobius"/>
    </source>
</evidence>
<dbReference type="Proteomes" id="UP000645966">
    <property type="component" value="Unassembled WGS sequence"/>
</dbReference>
<dbReference type="EMBL" id="JAEIOS010000009">
    <property type="protein sequence ID" value="MBI8988353.1"/>
    <property type="molecule type" value="Genomic_DNA"/>
</dbReference>
<comment type="caution">
    <text evidence="3">The sequence shown here is derived from an EMBL/GenBank/DDBJ whole genome shotgun (WGS) entry which is preliminary data.</text>
</comment>